<name>U7QNW3_9CYAN</name>
<accession>U7QNW3</accession>
<comment type="caution">
    <text evidence="1">The sequence shown here is derived from an EMBL/GenBank/DDBJ whole genome shotgun (WGS) entry which is preliminary data.</text>
</comment>
<gene>
    <name evidence="1" type="ORF">M595_1118</name>
</gene>
<keyword evidence="2" id="KW-1185">Reference proteome</keyword>
<reference evidence="1 2" key="1">
    <citation type="journal article" date="2013" name="Front. Microbiol.">
        <title>Comparative genomic analyses of the cyanobacterium, Lyngbya aestuarii BL J, a powerful hydrogen producer.</title>
        <authorList>
            <person name="Kothari A."/>
            <person name="Vaughn M."/>
            <person name="Garcia-Pichel F."/>
        </authorList>
    </citation>
    <scope>NUCLEOTIDE SEQUENCE [LARGE SCALE GENOMIC DNA]</scope>
    <source>
        <strain evidence="1 2">BL J</strain>
    </source>
</reference>
<evidence type="ECO:0000313" key="2">
    <source>
        <dbReference type="Proteomes" id="UP000017127"/>
    </source>
</evidence>
<dbReference type="AlphaFoldDB" id="U7QNW3"/>
<dbReference type="EMBL" id="AUZM01000007">
    <property type="protein sequence ID" value="ERT08815.1"/>
    <property type="molecule type" value="Genomic_DNA"/>
</dbReference>
<dbReference type="Proteomes" id="UP000017127">
    <property type="component" value="Unassembled WGS sequence"/>
</dbReference>
<protein>
    <submittedName>
        <fullName evidence="1">Uncharacterized protein</fullName>
    </submittedName>
</protein>
<organism evidence="1 2">
    <name type="scientific">Lyngbya aestuarii BL J</name>
    <dbReference type="NCBI Taxonomy" id="1348334"/>
    <lineage>
        <taxon>Bacteria</taxon>
        <taxon>Bacillati</taxon>
        <taxon>Cyanobacteriota</taxon>
        <taxon>Cyanophyceae</taxon>
        <taxon>Oscillatoriophycideae</taxon>
        <taxon>Oscillatoriales</taxon>
        <taxon>Microcoleaceae</taxon>
        <taxon>Lyngbya</taxon>
    </lineage>
</organism>
<evidence type="ECO:0000313" key="1">
    <source>
        <dbReference type="EMBL" id="ERT08815.1"/>
    </source>
</evidence>
<sequence>MNALIVYEWRGIDNKAESCLVARYNQKQVEIDRISSLN</sequence>
<proteinExistence type="predicted"/>